<dbReference type="PIRSF" id="PIRSF000110">
    <property type="entry name" value="G6PD"/>
    <property type="match status" value="1"/>
</dbReference>
<dbReference type="InParanoid" id="D8M8G3"/>
<keyword evidence="5 7" id="KW-0560">Oxidoreductase</keyword>
<comment type="similarity">
    <text evidence="2 7">Belongs to the glucose-6-phosphate dehydrogenase family.</text>
</comment>
<protein>
    <recommendedName>
        <fullName evidence="7">Glucose-6-phosphate 1-dehydrogenase</fullName>
        <ecNumber evidence="7">1.1.1.49</ecNumber>
    </recommendedName>
</protein>
<comment type="pathway">
    <text evidence="1 7">Carbohydrate degradation; pentose phosphate pathway; D-ribulose 5-phosphate from D-glucose 6-phosphate (oxidative stage): step 1/3.</text>
</comment>
<evidence type="ECO:0000256" key="4">
    <source>
        <dbReference type="ARBA" id="ARBA00022857"/>
    </source>
</evidence>
<dbReference type="Pfam" id="PF00479">
    <property type="entry name" value="G6PD_N"/>
    <property type="match status" value="1"/>
</dbReference>
<dbReference type="PROSITE" id="PS00069">
    <property type="entry name" value="G6P_DEHYDROGENASE"/>
    <property type="match status" value="1"/>
</dbReference>
<evidence type="ECO:0000256" key="2">
    <source>
        <dbReference type="ARBA" id="ARBA00009975"/>
    </source>
</evidence>
<evidence type="ECO:0000256" key="3">
    <source>
        <dbReference type="ARBA" id="ARBA00022526"/>
    </source>
</evidence>
<organism evidence="10">
    <name type="scientific">Blastocystis hominis</name>
    <dbReference type="NCBI Taxonomy" id="12968"/>
    <lineage>
        <taxon>Eukaryota</taxon>
        <taxon>Sar</taxon>
        <taxon>Stramenopiles</taxon>
        <taxon>Bigyra</taxon>
        <taxon>Opalozoa</taxon>
        <taxon>Opalinata</taxon>
        <taxon>Blastocystidae</taxon>
        <taxon>Blastocystis</taxon>
    </lineage>
</organism>
<dbReference type="InterPro" id="IPR001282">
    <property type="entry name" value="G6P_DH"/>
</dbReference>
<dbReference type="OrthoDB" id="60984at2759"/>
<dbReference type="RefSeq" id="XP_012898400.1">
    <property type="nucleotide sequence ID" value="XM_013042946.1"/>
</dbReference>
<gene>
    <name evidence="10" type="ORF">GSBLH_T00004097001</name>
</gene>
<sequence>MSSSSNSFESEYSCTSTTGMPSIERVWGKGNPDYDGTLSIIVVGASGNLAMLKTFPALFSLFKHSLLPRYTTIVGYARTKMDDESFREKLRGALKRNCDCVERFLHICHYQSGQYDSVEDFARLNDRLNDMEVTQCLRYVENGKERFVCSKNRLFYYAIPPSQFNPVSKCIHDTCMENEGYDRIVVEKPFGRDYDSSRELNTFLQSLFAEESIYRIDHYLGKEMVQNLMVTRFSNMIFSAIWNRNYIDNVQIVFKETLGVDGRGGYFDHYGIIRDVMQNHLLQIVSLICMEQPLSLHSTDIRDEKVRVLKAISPLRLDRTVVGQYVANATQPGYLDDPTVPSDSLTATFAATVLTINTPRWYGVPFYLKCGKGLDESKAEIRIQFKDMSCPLFEHSNRNEFVLRVQPDTAIYMKMNVKSPGIETMPVTGELDMTYKKKYDFTLPEAYERLILDIIRGDHSHFVRGDELEISWKIFTPLLHELEEKKIKPIPYVRGSRGPEEADLLRDANGFVRSKDYEWSQPELVDHVNVWPLCLNKHAAHEGGCTSSNNTAWFGNFGKSGKRKLAPNPSL</sequence>
<dbReference type="Pfam" id="PF02781">
    <property type="entry name" value="G6PD_C"/>
    <property type="match status" value="1"/>
</dbReference>
<proteinExistence type="inferred from homology"/>
<evidence type="ECO:0000259" key="8">
    <source>
        <dbReference type="Pfam" id="PF00479"/>
    </source>
</evidence>
<accession>D8M8G3</accession>
<dbReference type="Proteomes" id="UP000008312">
    <property type="component" value="Unassembled WGS sequence"/>
</dbReference>
<evidence type="ECO:0000256" key="1">
    <source>
        <dbReference type="ARBA" id="ARBA00004937"/>
    </source>
</evidence>
<keyword evidence="3 7" id="KW-0313">Glucose metabolism</keyword>
<keyword evidence="11" id="KW-1185">Reference proteome</keyword>
<dbReference type="GO" id="GO:0009051">
    <property type="term" value="P:pentose-phosphate shunt, oxidative branch"/>
    <property type="evidence" value="ECO:0007669"/>
    <property type="project" value="TreeGrafter"/>
</dbReference>
<dbReference type="PANTHER" id="PTHR23429">
    <property type="entry name" value="GLUCOSE-6-PHOSPHATE 1-DEHYDROGENASE G6PD"/>
    <property type="match status" value="1"/>
</dbReference>
<evidence type="ECO:0000313" key="10">
    <source>
        <dbReference type="EMBL" id="CBK24352.2"/>
    </source>
</evidence>
<evidence type="ECO:0000256" key="7">
    <source>
        <dbReference type="RuleBase" id="RU362120"/>
    </source>
</evidence>
<evidence type="ECO:0000256" key="5">
    <source>
        <dbReference type="ARBA" id="ARBA00023002"/>
    </source>
</evidence>
<dbReference type="EC" id="1.1.1.49" evidence="7"/>
<dbReference type="PRINTS" id="PR00079">
    <property type="entry name" value="G6PDHDRGNASE"/>
</dbReference>
<feature type="domain" description="Glucose-6-phosphate dehydrogenase C-terminal" evidence="9">
    <location>
        <begin position="229"/>
        <end position="510"/>
    </location>
</feature>
<dbReference type="InterPro" id="IPR022675">
    <property type="entry name" value="G6P_DH_C"/>
</dbReference>
<dbReference type="GO" id="GO:0004345">
    <property type="term" value="F:glucose-6-phosphate dehydrogenase activity"/>
    <property type="evidence" value="ECO:0007669"/>
    <property type="project" value="UniProtKB-EC"/>
</dbReference>
<dbReference type="InterPro" id="IPR022674">
    <property type="entry name" value="G6P_DH_NAD-bd"/>
</dbReference>
<dbReference type="InterPro" id="IPR019796">
    <property type="entry name" value="G6P_DH_AS"/>
</dbReference>
<dbReference type="AlphaFoldDB" id="D8M8G3"/>
<dbReference type="SUPFAM" id="SSF51735">
    <property type="entry name" value="NAD(P)-binding Rossmann-fold domains"/>
    <property type="match status" value="1"/>
</dbReference>
<dbReference type="OMA" id="ERAGYYE"/>
<evidence type="ECO:0000313" key="11">
    <source>
        <dbReference type="Proteomes" id="UP000008312"/>
    </source>
</evidence>
<dbReference type="SUPFAM" id="SSF55347">
    <property type="entry name" value="Glyceraldehyde-3-phosphate dehydrogenase-like, C-terminal domain"/>
    <property type="match status" value="1"/>
</dbReference>
<dbReference type="HAMAP" id="MF_00966">
    <property type="entry name" value="G6PD"/>
    <property type="match status" value="1"/>
</dbReference>
<evidence type="ECO:0000256" key="6">
    <source>
        <dbReference type="ARBA" id="ARBA00023277"/>
    </source>
</evidence>
<dbReference type="EMBL" id="FN668683">
    <property type="protein sequence ID" value="CBK24352.2"/>
    <property type="molecule type" value="Genomic_DNA"/>
</dbReference>
<evidence type="ECO:0000259" key="9">
    <source>
        <dbReference type="Pfam" id="PF02781"/>
    </source>
</evidence>
<feature type="domain" description="Glucose-6-phosphate dehydrogenase NAD-binding" evidence="8">
    <location>
        <begin position="41"/>
        <end position="227"/>
    </location>
</feature>
<comment type="function">
    <text evidence="7">Catalyzes the rate-limiting step of the oxidative pentose-phosphate pathway, which represents a route for the dissimilation of carbohydrates besides glycolysis.</text>
</comment>
<name>D8M8G3_BLAHO</name>
<dbReference type="PANTHER" id="PTHR23429:SF0">
    <property type="entry name" value="GLUCOSE-6-PHOSPHATE 1-DEHYDROGENASE"/>
    <property type="match status" value="1"/>
</dbReference>
<comment type="catalytic activity">
    <reaction evidence="7">
        <text>D-glucose 6-phosphate + NADP(+) = 6-phospho-D-glucono-1,5-lactone + NADPH + H(+)</text>
        <dbReference type="Rhea" id="RHEA:15841"/>
        <dbReference type="ChEBI" id="CHEBI:15378"/>
        <dbReference type="ChEBI" id="CHEBI:57783"/>
        <dbReference type="ChEBI" id="CHEBI:57955"/>
        <dbReference type="ChEBI" id="CHEBI:58349"/>
        <dbReference type="ChEBI" id="CHEBI:61548"/>
        <dbReference type="EC" id="1.1.1.49"/>
    </reaction>
</comment>
<dbReference type="GeneID" id="24921142"/>
<dbReference type="Gene3D" id="3.40.50.720">
    <property type="entry name" value="NAD(P)-binding Rossmann-like Domain"/>
    <property type="match status" value="1"/>
</dbReference>
<dbReference type="GO" id="GO:0050661">
    <property type="term" value="F:NADP binding"/>
    <property type="evidence" value="ECO:0007669"/>
    <property type="project" value="InterPro"/>
</dbReference>
<keyword evidence="4 7" id="KW-0521">NADP</keyword>
<dbReference type="UniPathway" id="UPA00115">
    <property type="reaction ID" value="UER00408"/>
</dbReference>
<dbReference type="InterPro" id="IPR036291">
    <property type="entry name" value="NAD(P)-bd_dom_sf"/>
</dbReference>
<dbReference type="NCBIfam" id="TIGR00871">
    <property type="entry name" value="zwf"/>
    <property type="match status" value="1"/>
</dbReference>
<keyword evidence="6 7" id="KW-0119">Carbohydrate metabolism</keyword>
<reference evidence="10" key="1">
    <citation type="submission" date="2010-02" db="EMBL/GenBank/DDBJ databases">
        <title>Sequencing and annotation of the Blastocystis hominis genome.</title>
        <authorList>
            <person name="Wincker P."/>
        </authorList>
    </citation>
    <scope>NUCLEOTIDE SEQUENCE</scope>
    <source>
        <strain evidence="10">Singapore isolate B</strain>
    </source>
</reference>
<dbReference type="FunCoup" id="D8M8G3">
    <property type="interactions" value="132"/>
</dbReference>
<dbReference type="GO" id="GO:0006006">
    <property type="term" value="P:glucose metabolic process"/>
    <property type="evidence" value="ECO:0007669"/>
    <property type="project" value="UniProtKB-KW"/>
</dbReference>
<dbReference type="Gene3D" id="3.30.360.10">
    <property type="entry name" value="Dihydrodipicolinate Reductase, domain 2"/>
    <property type="match status" value="1"/>
</dbReference>